<dbReference type="Proteomes" id="UP000258927">
    <property type="component" value="Chromosome"/>
</dbReference>
<evidence type="ECO:0000313" key="2">
    <source>
        <dbReference type="EMBL" id="AVX04310.1"/>
    </source>
</evidence>
<dbReference type="Gene3D" id="3.30.420.10">
    <property type="entry name" value="Ribonuclease H-like superfamily/Ribonuclease H"/>
    <property type="match status" value="1"/>
</dbReference>
<dbReference type="KEGG" id="mmyr:MXMO3_01785"/>
<keyword evidence="3" id="KW-1185">Reference proteome</keyword>
<dbReference type="AlphaFoldDB" id="A0A2R4ME76"/>
<dbReference type="SUPFAM" id="SSF53098">
    <property type="entry name" value="Ribonuclease H-like"/>
    <property type="match status" value="1"/>
</dbReference>
<dbReference type="RefSeq" id="WP_117395645.1">
    <property type="nucleotide sequence ID" value="NZ_CP021330.1"/>
</dbReference>
<sequence length="222" mass="24505">MNLLALDIATTTGWAFGPISEGSCPSASGHERLAKAGASNEQCWRSTFMWINAMLREHDPDMVVIEAKIKTPNMKGKSSPKVDERLGGMQSVIRAVVFMRQRVTADQIPPATVRKQFLGLGNLPKDTAKKLVHSRCRELGWIDAGNLSLDETDAMALWATYGCINSIEFRKGFEVRMPSNSAHIIDVAAKKEAEREARRKANSQPNTKAPAFFVGDTEDIPF</sequence>
<gene>
    <name evidence="2" type="ORF">MXMO3_01785</name>
</gene>
<dbReference type="GO" id="GO:0003676">
    <property type="term" value="F:nucleic acid binding"/>
    <property type="evidence" value="ECO:0007669"/>
    <property type="project" value="InterPro"/>
</dbReference>
<name>A0A2R4ME76_9HYPH</name>
<evidence type="ECO:0000313" key="3">
    <source>
        <dbReference type="Proteomes" id="UP000258927"/>
    </source>
</evidence>
<dbReference type="InterPro" id="IPR012337">
    <property type="entry name" value="RNaseH-like_sf"/>
</dbReference>
<accession>A0A2R4ME76</accession>
<reference evidence="2 3" key="1">
    <citation type="submission" date="2017-05" db="EMBL/GenBank/DDBJ databases">
        <title>Genome Analysis of Maritalea myrionectae HL2708#5.</title>
        <authorList>
            <consortium name="Cotde Inc.-PKNU"/>
            <person name="Jang D."/>
            <person name="Oh H.-M."/>
        </authorList>
    </citation>
    <scope>NUCLEOTIDE SEQUENCE [LARGE SCALE GENOMIC DNA]</scope>
    <source>
        <strain evidence="2 3">HL2708#5</strain>
    </source>
</reference>
<proteinExistence type="predicted"/>
<feature type="region of interest" description="Disordered" evidence="1">
    <location>
        <begin position="195"/>
        <end position="222"/>
    </location>
</feature>
<organism evidence="2 3">
    <name type="scientific">Maritalea myrionectae</name>
    <dbReference type="NCBI Taxonomy" id="454601"/>
    <lineage>
        <taxon>Bacteria</taxon>
        <taxon>Pseudomonadati</taxon>
        <taxon>Pseudomonadota</taxon>
        <taxon>Alphaproteobacteria</taxon>
        <taxon>Hyphomicrobiales</taxon>
        <taxon>Devosiaceae</taxon>
        <taxon>Maritalea</taxon>
    </lineage>
</organism>
<evidence type="ECO:0000256" key="1">
    <source>
        <dbReference type="SAM" id="MobiDB-lite"/>
    </source>
</evidence>
<protein>
    <submittedName>
        <fullName evidence="2">Uncharacterized protein</fullName>
    </submittedName>
</protein>
<dbReference type="InterPro" id="IPR036397">
    <property type="entry name" value="RNaseH_sf"/>
</dbReference>
<dbReference type="EMBL" id="CP021330">
    <property type="protein sequence ID" value="AVX04310.1"/>
    <property type="molecule type" value="Genomic_DNA"/>
</dbReference>